<evidence type="ECO:0000256" key="14">
    <source>
        <dbReference type="ARBA" id="ARBA00049229"/>
    </source>
</evidence>
<dbReference type="InterPro" id="IPR043131">
    <property type="entry name" value="BCAT-like_N"/>
</dbReference>
<feature type="modified residue" description="N6-(pyridoxal phosphate)lysine" evidence="15">
    <location>
        <position position="195"/>
    </location>
</feature>
<dbReference type="NCBIfam" id="NF009897">
    <property type="entry name" value="PRK13357.1"/>
    <property type="match status" value="1"/>
</dbReference>
<comment type="catalytic activity">
    <reaction evidence="13 18">
        <text>L-isoleucine + 2-oxoglutarate = (S)-3-methyl-2-oxopentanoate + L-glutamate</text>
        <dbReference type="Rhea" id="RHEA:24801"/>
        <dbReference type="ChEBI" id="CHEBI:16810"/>
        <dbReference type="ChEBI" id="CHEBI:29985"/>
        <dbReference type="ChEBI" id="CHEBI:35146"/>
        <dbReference type="ChEBI" id="CHEBI:58045"/>
        <dbReference type="EC" id="2.6.1.42"/>
    </reaction>
</comment>
<evidence type="ECO:0000256" key="7">
    <source>
        <dbReference type="ARBA" id="ARBA00022576"/>
    </source>
</evidence>
<keyword evidence="9 18" id="KW-0808">Transferase</keyword>
<evidence type="ECO:0000256" key="10">
    <source>
        <dbReference type="ARBA" id="ARBA00022898"/>
    </source>
</evidence>
<comment type="cofactor">
    <cofactor evidence="1 17">
        <name>pyridoxal 5'-phosphate</name>
        <dbReference type="ChEBI" id="CHEBI:597326"/>
    </cofactor>
</comment>
<evidence type="ECO:0000256" key="15">
    <source>
        <dbReference type="PIRSR" id="PIRSR006468-1"/>
    </source>
</evidence>
<keyword evidence="7 18" id="KW-0032">Aminotransferase</keyword>
<dbReference type="UniPathway" id="UPA00047">
    <property type="reaction ID" value="UER00058"/>
</dbReference>
<evidence type="ECO:0000256" key="11">
    <source>
        <dbReference type="ARBA" id="ARBA00023304"/>
    </source>
</evidence>
<organism evidence="19 20">
    <name type="scientific">Fodinibius halophilus</name>
    <dbReference type="NCBI Taxonomy" id="1736908"/>
    <lineage>
        <taxon>Bacteria</taxon>
        <taxon>Pseudomonadati</taxon>
        <taxon>Balneolota</taxon>
        <taxon>Balneolia</taxon>
        <taxon>Balneolales</taxon>
        <taxon>Balneolaceae</taxon>
        <taxon>Fodinibius</taxon>
    </lineage>
</organism>
<dbReference type="InterPro" id="IPR005786">
    <property type="entry name" value="B_amino_transII"/>
</dbReference>
<evidence type="ECO:0000256" key="1">
    <source>
        <dbReference type="ARBA" id="ARBA00001933"/>
    </source>
</evidence>
<comment type="caution">
    <text evidence="19">The sequence shown here is derived from an EMBL/GenBank/DDBJ whole genome shotgun (WGS) entry which is preliminary data.</text>
</comment>
<evidence type="ECO:0000256" key="16">
    <source>
        <dbReference type="RuleBase" id="RU004106"/>
    </source>
</evidence>
<evidence type="ECO:0000256" key="18">
    <source>
        <dbReference type="RuleBase" id="RU004517"/>
    </source>
</evidence>
<dbReference type="RefSeq" id="WP_165270846.1">
    <property type="nucleotide sequence ID" value="NZ_JAALLS010000024.1"/>
</dbReference>
<dbReference type="GO" id="GO:0009099">
    <property type="term" value="P:L-valine biosynthetic process"/>
    <property type="evidence" value="ECO:0007669"/>
    <property type="project" value="UniProtKB-UniPathway"/>
</dbReference>
<evidence type="ECO:0000256" key="2">
    <source>
        <dbReference type="ARBA" id="ARBA00003109"/>
    </source>
</evidence>
<dbReference type="EMBL" id="JAALLS010000024">
    <property type="protein sequence ID" value="NGP89767.1"/>
    <property type="molecule type" value="Genomic_DNA"/>
</dbReference>
<comment type="catalytic activity">
    <reaction evidence="12 18">
        <text>L-valine + 2-oxoglutarate = 3-methyl-2-oxobutanoate + L-glutamate</text>
        <dbReference type="Rhea" id="RHEA:24813"/>
        <dbReference type="ChEBI" id="CHEBI:11851"/>
        <dbReference type="ChEBI" id="CHEBI:16810"/>
        <dbReference type="ChEBI" id="CHEBI:29985"/>
        <dbReference type="ChEBI" id="CHEBI:57762"/>
        <dbReference type="EC" id="2.6.1.42"/>
    </reaction>
</comment>
<comment type="pathway">
    <text evidence="4">Amino-acid biosynthesis; L-valine biosynthesis; L-valine from pyruvate: step 4/4.</text>
</comment>
<dbReference type="PANTHER" id="PTHR11825">
    <property type="entry name" value="SUBGROUP IIII AMINOTRANSFERASE"/>
    <property type="match status" value="1"/>
</dbReference>
<evidence type="ECO:0000256" key="17">
    <source>
        <dbReference type="RuleBase" id="RU004516"/>
    </source>
</evidence>
<gene>
    <name evidence="19" type="ORF">G3569_15520</name>
</gene>
<evidence type="ECO:0000313" key="20">
    <source>
        <dbReference type="Proteomes" id="UP000479132"/>
    </source>
</evidence>
<dbReference type="Proteomes" id="UP000479132">
    <property type="component" value="Unassembled WGS sequence"/>
</dbReference>
<dbReference type="NCBIfam" id="TIGR01123">
    <property type="entry name" value="ilvE_II"/>
    <property type="match status" value="1"/>
</dbReference>
<evidence type="ECO:0000256" key="6">
    <source>
        <dbReference type="ARBA" id="ARBA00009320"/>
    </source>
</evidence>
<evidence type="ECO:0000256" key="4">
    <source>
        <dbReference type="ARBA" id="ARBA00004931"/>
    </source>
</evidence>
<dbReference type="InterPro" id="IPR001544">
    <property type="entry name" value="Aminotrans_IV"/>
</dbReference>
<name>A0A6M1T6K4_9BACT</name>
<proteinExistence type="inferred from homology"/>
<dbReference type="AlphaFoldDB" id="A0A6M1T6K4"/>
<evidence type="ECO:0000256" key="13">
    <source>
        <dbReference type="ARBA" id="ARBA00048798"/>
    </source>
</evidence>
<dbReference type="InterPro" id="IPR033939">
    <property type="entry name" value="BCAT_family"/>
</dbReference>
<dbReference type="PIRSF" id="PIRSF006468">
    <property type="entry name" value="BCAT1"/>
    <property type="match status" value="1"/>
</dbReference>
<dbReference type="UniPathway" id="UPA00048">
    <property type="reaction ID" value="UER00073"/>
</dbReference>
<evidence type="ECO:0000256" key="12">
    <source>
        <dbReference type="ARBA" id="ARBA00048212"/>
    </source>
</evidence>
<keyword evidence="10 17" id="KW-0663">Pyridoxal phosphate</keyword>
<keyword evidence="11 18" id="KW-0100">Branched-chain amino acid biosynthesis</keyword>
<comment type="function">
    <text evidence="2">Acts on leucine, isoleucine and valine.</text>
</comment>
<dbReference type="InterPro" id="IPR018300">
    <property type="entry name" value="Aminotrans_IV_CS"/>
</dbReference>
<dbReference type="GO" id="GO:0009097">
    <property type="term" value="P:isoleucine biosynthetic process"/>
    <property type="evidence" value="ECO:0007669"/>
    <property type="project" value="UniProtKB-UniPathway"/>
</dbReference>
<dbReference type="PANTHER" id="PTHR11825:SF44">
    <property type="entry name" value="BRANCHED-CHAIN-AMINO-ACID AMINOTRANSFERASE"/>
    <property type="match status" value="1"/>
</dbReference>
<dbReference type="CDD" id="cd01557">
    <property type="entry name" value="BCAT_beta_family"/>
    <property type="match status" value="1"/>
</dbReference>
<keyword evidence="8 18" id="KW-0028">Amino-acid biosynthesis</keyword>
<dbReference type="InterPro" id="IPR043132">
    <property type="entry name" value="BCAT-like_C"/>
</dbReference>
<comment type="pathway">
    <text evidence="5">Amino-acid biosynthesis; L-leucine biosynthesis; L-leucine from 3-methyl-2-oxobutanoate: step 4/4.</text>
</comment>
<reference evidence="19 20" key="1">
    <citation type="submission" date="2020-02" db="EMBL/GenBank/DDBJ databases">
        <title>Aliifodinibius halophilus 2W32, complete genome.</title>
        <authorList>
            <person name="Li Y."/>
            <person name="Wu S."/>
        </authorList>
    </citation>
    <scope>NUCLEOTIDE SEQUENCE [LARGE SCALE GENOMIC DNA]</scope>
    <source>
        <strain evidence="19 20">2W32</strain>
    </source>
</reference>
<evidence type="ECO:0000256" key="9">
    <source>
        <dbReference type="ARBA" id="ARBA00022679"/>
    </source>
</evidence>
<protein>
    <recommendedName>
        <fullName evidence="18">Branched-chain-amino-acid aminotransferase</fullName>
        <ecNumber evidence="18">2.6.1.42</ecNumber>
    </recommendedName>
</protein>
<evidence type="ECO:0000256" key="3">
    <source>
        <dbReference type="ARBA" id="ARBA00004824"/>
    </source>
</evidence>
<dbReference type="Gene3D" id="3.30.470.10">
    <property type="match status" value="1"/>
</dbReference>
<comment type="pathway">
    <text evidence="3">Amino-acid biosynthesis; L-isoleucine biosynthesis; L-isoleucine from 2-oxobutanoate: step 4/4.</text>
</comment>
<dbReference type="GO" id="GO:0004084">
    <property type="term" value="F:branched-chain-amino-acid transaminase activity"/>
    <property type="evidence" value="ECO:0007669"/>
    <property type="project" value="UniProtKB-EC"/>
</dbReference>
<dbReference type="GO" id="GO:0009098">
    <property type="term" value="P:L-leucine biosynthetic process"/>
    <property type="evidence" value="ECO:0007669"/>
    <property type="project" value="UniProtKB-UniPathway"/>
</dbReference>
<evidence type="ECO:0000256" key="5">
    <source>
        <dbReference type="ARBA" id="ARBA00005072"/>
    </source>
</evidence>
<comment type="similarity">
    <text evidence="6 16">Belongs to the class-IV pyridoxal-phosphate-dependent aminotransferase family.</text>
</comment>
<dbReference type="Gene3D" id="3.20.10.10">
    <property type="entry name" value="D-amino Acid Aminotransferase, subunit A, domain 2"/>
    <property type="match status" value="1"/>
</dbReference>
<evidence type="ECO:0000256" key="8">
    <source>
        <dbReference type="ARBA" id="ARBA00022605"/>
    </source>
</evidence>
<keyword evidence="20" id="KW-1185">Reference proteome</keyword>
<evidence type="ECO:0000313" key="19">
    <source>
        <dbReference type="EMBL" id="NGP89767.1"/>
    </source>
</evidence>
<accession>A0A6M1T6K4</accession>
<comment type="catalytic activity">
    <reaction evidence="14 18">
        <text>L-leucine + 2-oxoglutarate = 4-methyl-2-oxopentanoate + L-glutamate</text>
        <dbReference type="Rhea" id="RHEA:18321"/>
        <dbReference type="ChEBI" id="CHEBI:16810"/>
        <dbReference type="ChEBI" id="CHEBI:17865"/>
        <dbReference type="ChEBI" id="CHEBI:29985"/>
        <dbReference type="ChEBI" id="CHEBI:57427"/>
        <dbReference type="EC" id="2.6.1.42"/>
    </reaction>
</comment>
<dbReference type="UniPathway" id="UPA00049">
    <property type="reaction ID" value="UER00062"/>
</dbReference>
<dbReference type="SUPFAM" id="SSF56752">
    <property type="entry name" value="D-aminoacid aminotransferase-like PLP-dependent enzymes"/>
    <property type="match status" value="1"/>
</dbReference>
<dbReference type="InterPro" id="IPR036038">
    <property type="entry name" value="Aminotransferase-like"/>
</dbReference>
<dbReference type="EC" id="2.6.1.42" evidence="18"/>
<dbReference type="Pfam" id="PF01063">
    <property type="entry name" value="Aminotran_4"/>
    <property type="match status" value="1"/>
</dbReference>
<dbReference type="PROSITE" id="PS00770">
    <property type="entry name" value="AA_TRANSFER_CLASS_4"/>
    <property type="match status" value="1"/>
</dbReference>
<sequence length="357" mass="40037">MTTKTALKITKISNSRLTEVNLDDPGFGRVFSDHMLEVEYSDGYWKEAEIKPFGSIDVTPALNTLHYAQSVFEGMKAYYIDEETINLFRPEQNYERMARSCERMCIPVLDKETFMEGLTELIKLDHKWVPKKDGNTLYIRPLACAFDPVISASIAENYRFFIMTSPVGAYYNKAVRLTSSQKYVRAAKGGVGFAKASGNYAASFYPAKKAQENGFDQVLWLDAKEHKYVEEVGTMNIFFVIDGVLVTPELSGTILPGITRDSILQLADYWDMPFEERRLTIDEVMKAGREGVLDEVFGAGTAAVISPVKEVHHDGESVTFDTDSRGPIGQKLYDTLTGIQQGRIDDPFGWAHPVKVG</sequence>